<comment type="caution">
    <text evidence="1">The sequence shown here is derived from an EMBL/GenBank/DDBJ whole genome shotgun (WGS) entry which is preliminary data.</text>
</comment>
<dbReference type="AlphaFoldDB" id="A0A0F9D1C7"/>
<feature type="non-terminal residue" evidence="1">
    <location>
        <position position="1"/>
    </location>
</feature>
<accession>A0A0F9D1C7</accession>
<gene>
    <name evidence="1" type="ORF">LCGC14_2254490</name>
</gene>
<dbReference type="EMBL" id="LAZR01030809">
    <property type="protein sequence ID" value="KKL55528.1"/>
    <property type="molecule type" value="Genomic_DNA"/>
</dbReference>
<reference evidence="1" key="1">
    <citation type="journal article" date="2015" name="Nature">
        <title>Complex archaea that bridge the gap between prokaryotes and eukaryotes.</title>
        <authorList>
            <person name="Spang A."/>
            <person name="Saw J.H."/>
            <person name="Jorgensen S.L."/>
            <person name="Zaremba-Niedzwiedzka K."/>
            <person name="Martijn J."/>
            <person name="Lind A.E."/>
            <person name="van Eijk R."/>
            <person name="Schleper C."/>
            <person name="Guy L."/>
            <person name="Ettema T.J."/>
        </authorList>
    </citation>
    <scope>NUCLEOTIDE SEQUENCE</scope>
</reference>
<proteinExistence type="predicted"/>
<protein>
    <submittedName>
        <fullName evidence="1">Uncharacterized protein</fullName>
    </submittedName>
</protein>
<evidence type="ECO:0000313" key="1">
    <source>
        <dbReference type="EMBL" id="KKL55528.1"/>
    </source>
</evidence>
<sequence length="28" mass="3415">FMIADLGETELRGFEDPVRLYEVRWRES</sequence>
<name>A0A0F9D1C7_9ZZZZ</name>
<organism evidence="1">
    <name type="scientific">marine sediment metagenome</name>
    <dbReference type="NCBI Taxonomy" id="412755"/>
    <lineage>
        <taxon>unclassified sequences</taxon>
        <taxon>metagenomes</taxon>
        <taxon>ecological metagenomes</taxon>
    </lineage>
</organism>